<evidence type="ECO:0000313" key="2">
    <source>
        <dbReference type="Proteomes" id="UP000789390"/>
    </source>
</evidence>
<dbReference type="Proteomes" id="UP000789390">
    <property type="component" value="Unassembled WGS sequence"/>
</dbReference>
<organism evidence="1 2">
    <name type="scientific">Daphnia galeata</name>
    <dbReference type="NCBI Taxonomy" id="27404"/>
    <lineage>
        <taxon>Eukaryota</taxon>
        <taxon>Metazoa</taxon>
        <taxon>Ecdysozoa</taxon>
        <taxon>Arthropoda</taxon>
        <taxon>Crustacea</taxon>
        <taxon>Branchiopoda</taxon>
        <taxon>Diplostraca</taxon>
        <taxon>Cladocera</taxon>
        <taxon>Anomopoda</taxon>
        <taxon>Daphniidae</taxon>
        <taxon>Daphnia</taxon>
    </lineage>
</organism>
<keyword evidence="2" id="KW-1185">Reference proteome</keyword>
<protein>
    <submittedName>
        <fullName evidence="1">Uncharacterized protein</fullName>
    </submittedName>
</protein>
<comment type="caution">
    <text evidence="1">The sequence shown here is derived from an EMBL/GenBank/DDBJ whole genome shotgun (WGS) entry which is preliminary data.</text>
</comment>
<dbReference type="AlphaFoldDB" id="A0A8J2WMG0"/>
<reference evidence="1" key="1">
    <citation type="submission" date="2021-11" db="EMBL/GenBank/DDBJ databases">
        <authorList>
            <person name="Schell T."/>
        </authorList>
    </citation>
    <scope>NUCLEOTIDE SEQUENCE</scope>
    <source>
        <strain evidence="1">M5</strain>
    </source>
</reference>
<sequence length="113" mass="12678">MSFESSTDYSDNELEFSSSGSVYSTVESFNTFSVEPPAFSQAILPSFFVQFIHVECVPAPFYSPKPIFPSDYTIPNQTDSSVPPRQRRLIKWSLPPPVNMQAVTPLPGWKPMP</sequence>
<evidence type="ECO:0000313" key="1">
    <source>
        <dbReference type="EMBL" id="CAH0110287.1"/>
    </source>
</evidence>
<dbReference type="EMBL" id="CAKKLH010000302">
    <property type="protein sequence ID" value="CAH0110287.1"/>
    <property type="molecule type" value="Genomic_DNA"/>
</dbReference>
<proteinExistence type="predicted"/>
<accession>A0A8J2WMG0</accession>
<gene>
    <name evidence="1" type="ORF">DGAL_LOCUS13850</name>
</gene>
<name>A0A8J2WMG0_9CRUS</name>